<evidence type="ECO:0008006" key="4">
    <source>
        <dbReference type="Google" id="ProtNLM"/>
    </source>
</evidence>
<keyword evidence="1" id="KW-1133">Transmembrane helix</keyword>
<accession>A0ABU1TV19</accession>
<keyword evidence="1" id="KW-0472">Membrane</keyword>
<proteinExistence type="predicted"/>
<comment type="caution">
    <text evidence="2">The sequence shown here is derived from an EMBL/GenBank/DDBJ whole genome shotgun (WGS) entry which is preliminary data.</text>
</comment>
<gene>
    <name evidence="2" type="ORF">J2X31_003696</name>
</gene>
<organism evidence="2 3">
    <name type="scientific">Flavobacterium arsenatis</name>
    <dbReference type="NCBI Taxonomy" id="1484332"/>
    <lineage>
        <taxon>Bacteria</taxon>
        <taxon>Pseudomonadati</taxon>
        <taxon>Bacteroidota</taxon>
        <taxon>Flavobacteriia</taxon>
        <taxon>Flavobacteriales</taxon>
        <taxon>Flavobacteriaceae</taxon>
        <taxon>Flavobacterium</taxon>
    </lineage>
</organism>
<dbReference type="Proteomes" id="UP001255185">
    <property type="component" value="Unassembled WGS sequence"/>
</dbReference>
<evidence type="ECO:0000313" key="3">
    <source>
        <dbReference type="Proteomes" id="UP001255185"/>
    </source>
</evidence>
<feature type="transmembrane region" description="Helical" evidence="1">
    <location>
        <begin position="17"/>
        <end position="37"/>
    </location>
</feature>
<dbReference type="EMBL" id="JAVDVI010000029">
    <property type="protein sequence ID" value="MDR6969662.1"/>
    <property type="molecule type" value="Genomic_DNA"/>
</dbReference>
<evidence type="ECO:0000313" key="2">
    <source>
        <dbReference type="EMBL" id="MDR6969662.1"/>
    </source>
</evidence>
<evidence type="ECO:0000256" key="1">
    <source>
        <dbReference type="SAM" id="Phobius"/>
    </source>
</evidence>
<protein>
    <recommendedName>
        <fullName evidence="4">Phage holin family protein</fullName>
    </recommendedName>
</protein>
<feature type="non-terminal residue" evidence="2">
    <location>
        <position position="1"/>
    </location>
</feature>
<keyword evidence="3" id="KW-1185">Reference proteome</keyword>
<keyword evidence="1" id="KW-0812">Transmembrane</keyword>
<reference evidence="2 3" key="1">
    <citation type="submission" date="2023-07" db="EMBL/GenBank/DDBJ databases">
        <title>Sorghum-associated microbial communities from plants grown in Nebraska, USA.</title>
        <authorList>
            <person name="Schachtman D."/>
        </authorList>
    </citation>
    <scope>NUCLEOTIDE SEQUENCE [LARGE SCALE GENOMIC DNA]</scope>
    <source>
        <strain evidence="2 3">3773</strain>
    </source>
</reference>
<sequence length="53" mass="5755">FALFVWNADLSVPVDALGYYTGFIIGMLVDIILSAFYSGGAKTVADVFFKTKT</sequence>
<name>A0ABU1TV19_9FLAO</name>